<keyword evidence="5 7" id="KW-1133">Transmembrane helix</keyword>
<dbReference type="InterPro" id="IPR004841">
    <property type="entry name" value="AA-permease/SLC12A_dom"/>
</dbReference>
<keyword evidence="3 7" id="KW-0812">Transmembrane</keyword>
<dbReference type="EMBL" id="MCGO01000057">
    <property type="protein sequence ID" value="ORY36149.1"/>
    <property type="molecule type" value="Genomic_DNA"/>
</dbReference>
<evidence type="ECO:0000256" key="6">
    <source>
        <dbReference type="ARBA" id="ARBA00023136"/>
    </source>
</evidence>
<comment type="caution">
    <text evidence="9">The sequence shown here is derived from an EMBL/GenBank/DDBJ whole genome shotgun (WGS) entry which is preliminary data.</text>
</comment>
<dbReference type="InterPro" id="IPR004840">
    <property type="entry name" value="Amino_acid_permease_CS"/>
</dbReference>
<name>A0A1Y2BN25_9FUNG</name>
<evidence type="ECO:0000256" key="7">
    <source>
        <dbReference type="SAM" id="Phobius"/>
    </source>
</evidence>
<reference evidence="9 10" key="1">
    <citation type="submission" date="2016-07" db="EMBL/GenBank/DDBJ databases">
        <title>Pervasive Adenine N6-methylation of Active Genes in Fungi.</title>
        <authorList>
            <consortium name="DOE Joint Genome Institute"/>
            <person name="Mondo S.J."/>
            <person name="Dannebaum R.O."/>
            <person name="Kuo R.C."/>
            <person name="Labutti K."/>
            <person name="Haridas S."/>
            <person name="Kuo A."/>
            <person name="Salamov A."/>
            <person name="Ahrendt S.R."/>
            <person name="Lipzen A."/>
            <person name="Sullivan W."/>
            <person name="Andreopoulos W.B."/>
            <person name="Clum A."/>
            <person name="Lindquist E."/>
            <person name="Daum C."/>
            <person name="Ramamoorthy G.K."/>
            <person name="Gryganskyi A."/>
            <person name="Culley D."/>
            <person name="Magnuson J.K."/>
            <person name="James T.Y."/>
            <person name="O'Malley M.A."/>
            <person name="Stajich J.E."/>
            <person name="Spatafora J.W."/>
            <person name="Visel A."/>
            <person name="Grigoriev I.V."/>
        </authorList>
    </citation>
    <scope>NUCLEOTIDE SEQUENCE [LARGE SCALE GENOMIC DNA]</scope>
    <source>
        <strain evidence="9 10">JEL800</strain>
    </source>
</reference>
<proteinExistence type="predicted"/>
<feature type="transmembrane region" description="Helical" evidence="7">
    <location>
        <begin position="183"/>
        <end position="205"/>
    </location>
</feature>
<feature type="transmembrane region" description="Helical" evidence="7">
    <location>
        <begin position="261"/>
        <end position="280"/>
    </location>
</feature>
<evidence type="ECO:0000256" key="4">
    <source>
        <dbReference type="ARBA" id="ARBA00022970"/>
    </source>
</evidence>
<evidence type="ECO:0000256" key="3">
    <source>
        <dbReference type="ARBA" id="ARBA00022692"/>
    </source>
</evidence>
<gene>
    <name evidence="9" type="ORF">BCR33DRAFT_742932</name>
</gene>
<feature type="transmembrane region" description="Helical" evidence="7">
    <location>
        <begin position="398"/>
        <end position="418"/>
    </location>
</feature>
<evidence type="ECO:0000259" key="8">
    <source>
        <dbReference type="Pfam" id="PF00324"/>
    </source>
</evidence>
<sequence length="580" mass="62946">MDFDNVISSNDGIAHYAENAKVHRDSAETLAIPDEFLASQKAGGGSPSRQPIDIESHNVPISKMHRKLQARHLEMIAIGGTIGTGLLLKSGGAIYSAGPLGALICYMMVGLQVFGVATSIGEMATYLPVDGAFSQLPSRFVSKALGFASGWNYWLNWALTIPAELSAIGQFMGYWIPSAVVPAWAWSAVYLVPLAGVNMIGVAGFGEAEFVLSIIKVIAVIVFLIVGICVWFGAGGGGVLWFKNWNPSVIGDSSTDKFVNIAGAFVTAFFSYGGTELVGLTAGEAANPRKSVPRAINGTFYRVFLFYIGAIFIVGVLLPPNSEILNPSNASRESPFVYVYNVVGISFGSHLMNAVVIIAALSAANSSIYATSRTLMRLAEEGSAPSVLGWVDSRGVPVFALLVSILFGALAVIGGYVAGTSQVFNFLSNFIALCIMASWMVMSYTHLRFRWGYLAQGRRIEDLPYKAPFFPYADYLSLGIGSLVTSFMLFGAFFDATIDTDWFMNNSWVYCGLPLMIGLYLIKGLELGPEEGFCLIPFHQMDFETSRLIETPEQIAENEVINRKPRNIREFVQRAAYKLF</sequence>
<feature type="transmembrane region" description="Helical" evidence="7">
    <location>
        <begin position="472"/>
        <end position="494"/>
    </location>
</feature>
<organism evidence="9 10">
    <name type="scientific">Rhizoclosmatium globosum</name>
    <dbReference type="NCBI Taxonomy" id="329046"/>
    <lineage>
        <taxon>Eukaryota</taxon>
        <taxon>Fungi</taxon>
        <taxon>Fungi incertae sedis</taxon>
        <taxon>Chytridiomycota</taxon>
        <taxon>Chytridiomycota incertae sedis</taxon>
        <taxon>Chytridiomycetes</taxon>
        <taxon>Chytridiales</taxon>
        <taxon>Chytriomycetaceae</taxon>
        <taxon>Rhizoclosmatium</taxon>
    </lineage>
</organism>
<feature type="transmembrane region" description="Helical" evidence="7">
    <location>
        <begin position="94"/>
        <end position="117"/>
    </location>
</feature>
<dbReference type="PANTHER" id="PTHR43341">
    <property type="entry name" value="AMINO ACID PERMEASE"/>
    <property type="match status" value="1"/>
</dbReference>
<protein>
    <recommendedName>
        <fullName evidence="8">Amino acid permease/ SLC12A domain-containing protein</fullName>
    </recommendedName>
</protein>
<evidence type="ECO:0000313" key="9">
    <source>
        <dbReference type="EMBL" id="ORY36149.1"/>
    </source>
</evidence>
<feature type="transmembrane region" description="Helical" evidence="7">
    <location>
        <begin position="217"/>
        <end position="241"/>
    </location>
</feature>
<feature type="transmembrane region" description="Helical" evidence="7">
    <location>
        <begin position="153"/>
        <end position="177"/>
    </location>
</feature>
<feature type="transmembrane region" description="Helical" evidence="7">
    <location>
        <begin position="430"/>
        <end position="451"/>
    </location>
</feature>
<keyword evidence="10" id="KW-1185">Reference proteome</keyword>
<keyword evidence="6 7" id="KW-0472">Membrane</keyword>
<dbReference type="FunFam" id="1.20.1740.10:FF:000001">
    <property type="entry name" value="Amino acid permease"/>
    <property type="match status" value="1"/>
</dbReference>
<keyword evidence="4" id="KW-0029">Amino-acid transport</keyword>
<evidence type="ECO:0000256" key="2">
    <source>
        <dbReference type="ARBA" id="ARBA00022448"/>
    </source>
</evidence>
<dbReference type="AlphaFoldDB" id="A0A1Y2BN25"/>
<dbReference type="GO" id="GO:0015171">
    <property type="term" value="F:amino acid transmembrane transporter activity"/>
    <property type="evidence" value="ECO:0007669"/>
    <property type="project" value="TreeGrafter"/>
</dbReference>
<evidence type="ECO:0000313" key="10">
    <source>
        <dbReference type="Proteomes" id="UP000193642"/>
    </source>
</evidence>
<dbReference type="PANTHER" id="PTHR43341:SF1">
    <property type="entry name" value="GENERAL AMINO-ACID PERMEASE GAP1"/>
    <property type="match status" value="1"/>
</dbReference>
<dbReference type="PROSITE" id="PS00218">
    <property type="entry name" value="AMINO_ACID_PERMEASE_1"/>
    <property type="match status" value="1"/>
</dbReference>
<evidence type="ECO:0000256" key="1">
    <source>
        <dbReference type="ARBA" id="ARBA00004141"/>
    </source>
</evidence>
<dbReference type="Pfam" id="PF00324">
    <property type="entry name" value="AA_permease"/>
    <property type="match status" value="1"/>
</dbReference>
<dbReference type="Gene3D" id="1.20.1740.10">
    <property type="entry name" value="Amino acid/polyamine transporter I"/>
    <property type="match status" value="1"/>
</dbReference>
<feature type="transmembrane region" description="Helical" evidence="7">
    <location>
        <begin position="300"/>
        <end position="318"/>
    </location>
</feature>
<dbReference type="InterPro" id="IPR050524">
    <property type="entry name" value="APC_YAT"/>
</dbReference>
<dbReference type="Proteomes" id="UP000193642">
    <property type="component" value="Unassembled WGS sequence"/>
</dbReference>
<feature type="transmembrane region" description="Helical" evidence="7">
    <location>
        <begin position="506"/>
        <end position="522"/>
    </location>
</feature>
<keyword evidence="2" id="KW-0813">Transport</keyword>
<accession>A0A1Y2BN25</accession>
<dbReference type="STRING" id="329046.A0A1Y2BN25"/>
<dbReference type="OrthoDB" id="3900342at2759"/>
<feature type="transmembrane region" description="Helical" evidence="7">
    <location>
        <begin position="338"/>
        <end position="364"/>
    </location>
</feature>
<comment type="subcellular location">
    <subcellularLocation>
        <location evidence="1">Membrane</location>
        <topology evidence="1">Multi-pass membrane protein</topology>
    </subcellularLocation>
</comment>
<feature type="domain" description="Amino acid permease/ SLC12A" evidence="8">
    <location>
        <begin position="72"/>
        <end position="522"/>
    </location>
</feature>
<evidence type="ECO:0000256" key="5">
    <source>
        <dbReference type="ARBA" id="ARBA00022989"/>
    </source>
</evidence>
<dbReference type="GO" id="GO:0016020">
    <property type="term" value="C:membrane"/>
    <property type="evidence" value="ECO:0007669"/>
    <property type="project" value="UniProtKB-SubCell"/>
</dbReference>